<comment type="caution">
    <text evidence="1">The sequence shown here is derived from an EMBL/GenBank/DDBJ whole genome shotgun (WGS) entry which is preliminary data.</text>
</comment>
<reference evidence="1 2" key="2">
    <citation type="journal article" date="2022" name="Mol. Ecol. Resour.">
        <title>The genomes of chicory, endive, great burdock and yacon provide insights into Asteraceae paleo-polyploidization history and plant inulin production.</title>
        <authorList>
            <person name="Fan W."/>
            <person name="Wang S."/>
            <person name="Wang H."/>
            <person name="Wang A."/>
            <person name="Jiang F."/>
            <person name="Liu H."/>
            <person name="Zhao H."/>
            <person name="Xu D."/>
            <person name="Zhang Y."/>
        </authorList>
    </citation>
    <scope>NUCLEOTIDE SEQUENCE [LARGE SCALE GENOMIC DNA]</scope>
    <source>
        <strain evidence="2">cv. Punajuju</strain>
        <tissue evidence="1">Leaves</tissue>
    </source>
</reference>
<protein>
    <submittedName>
        <fullName evidence="1">Uncharacterized protein</fullName>
    </submittedName>
</protein>
<organism evidence="1 2">
    <name type="scientific">Cichorium intybus</name>
    <name type="common">Chicory</name>
    <dbReference type="NCBI Taxonomy" id="13427"/>
    <lineage>
        <taxon>Eukaryota</taxon>
        <taxon>Viridiplantae</taxon>
        <taxon>Streptophyta</taxon>
        <taxon>Embryophyta</taxon>
        <taxon>Tracheophyta</taxon>
        <taxon>Spermatophyta</taxon>
        <taxon>Magnoliopsida</taxon>
        <taxon>eudicotyledons</taxon>
        <taxon>Gunneridae</taxon>
        <taxon>Pentapetalae</taxon>
        <taxon>asterids</taxon>
        <taxon>campanulids</taxon>
        <taxon>Asterales</taxon>
        <taxon>Asteraceae</taxon>
        <taxon>Cichorioideae</taxon>
        <taxon>Cichorieae</taxon>
        <taxon>Cichoriinae</taxon>
        <taxon>Cichorium</taxon>
    </lineage>
</organism>
<name>A0ACB9CT25_CICIN</name>
<keyword evidence="2" id="KW-1185">Reference proteome</keyword>
<dbReference type="EMBL" id="CM042013">
    <property type="protein sequence ID" value="KAI3737489.1"/>
    <property type="molecule type" value="Genomic_DNA"/>
</dbReference>
<sequence length="298" mass="32897">MQPPQKHSWINLAELKTQMIRKLGPEKSKQYFDFLNRFLSLKLCKVEFDKLCLRTVGREGIPLHNQLIRSILRNACTRVPVGNKKPSDGPYQNGSNPVVTRAPNPLVFPNGDILSPTQRKTRTGARRSALAPNGKTNSSSLDTQRPVQHHQEVIHQPEHEVVSSKIPLQAPLGIPYCPVSIGGARKAPPIKFVGVSDTNSLLDTITLRARMEPIAATQGLQGVSVDCANTVNNGLDAYLKGLIRSCCELNKARLGHGPIKTGPISLLDFRVAMEINPRQLGEDWPVLLEKICTQAFEQ</sequence>
<accession>A0ACB9CT25</accession>
<gene>
    <name evidence="1" type="ORF">L2E82_27493</name>
</gene>
<reference evidence="2" key="1">
    <citation type="journal article" date="2022" name="Mol. Ecol. Resour.">
        <title>The genomes of chicory, endive, great burdock and yacon provide insights into Asteraceae palaeo-polyploidization history and plant inulin production.</title>
        <authorList>
            <person name="Fan W."/>
            <person name="Wang S."/>
            <person name="Wang H."/>
            <person name="Wang A."/>
            <person name="Jiang F."/>
            <person name="Liu H."/>
            <person name="Zhao H."/>
            <person name="Xu D."/>
            <person name="Zhang Y."/>
        </authorList>
    </citation>
    <scope>NUCLEOTIDE SEQUENCE [LARGE SCALE GENOMIC DNA]</scope>
    <source>
        <strain evidence="2">cv. Punajuju</strain>
    </source>
</reference>
<proteinExistence type="predicted"/>
<evidence type="ECO:0000313" key="2">
    <source>
        <dbReference type="Proteomes" id="UP001055811"/>
    </source>
</evidence>
<dbReference type="Proteomes" id="UP001055811">
    <property type="component" value="Linkage Group LG05"/>
</dbReference>
<evidence type="ECO:0000313" key="1">
    <source>
        <dbReference type="EMBL" id="KAI3737489.1"/>
    </source>
</evidence>